<dbReference type="EMBL" id="JBBWRZ010000010">
    <property type="protein sequence ID" value="KAK8227363.1"/>
    <property type="molecule type" value="Genomic_DNA"/>
</dbReference>
<organism evidence="2 3">
    <name type="scientific">Phyllosticta capitalensis</name>
    <dbReference type="NCBI Taxonomy" id="121624"/>
    <lineage>
        <taxon>Eukaryota</taxon>
        <taxon>Fungi</taxon>
        <taxon>Dikarya</taxon>
        <taxon>Ascomycota</taxon>
        <taxon>Pezizomycotina</taxon>
        <taxon>Dothideomycetes</taxon>
        <taxon>Dothideomycetes incertae sedis</taxon>
        <taxon>Botryosphaeriales</taxon>
        <taxon>Phyllostictaceae</taxon>
        <taxon>Phyllosticta</taxon>
    </lineage>
</organism>
<comment type="caution">
    <text evidence="2">The sequence shown here is derived from an EMBL/GenBank/DDBJ whole genome shotgun (WGS) entry which is preliminary data.</text>
</comment>
<reference evidence="2 3" key="1">
    <citation type="submission" date="2024-04" db="EMBL/GenBank/DDBJ databases">
        <title>Phyllosticta paracitricarpa is synonymous to the EU quarantine fungus P. citricarpa based on phylogenomic analyses.</title>
        <authorList>
            <consortium name="Lawrence Berkeley National Laboratory"/>
            <person name="Van Ingen-Buijs V.A."/>
            <person name="Van Westerhoven A.C."/>
            <person name="Haridas S."/>
            <person name="Skiadas P."/>
            <person name="Martin F."/>
            <person name="Groenewald J.Z."/>
            <person name="Crous P.W."/>
            <person name="Seidl M.F."/>
        </authorList>
    </citation>
    <scope>NUCLEOTIDE SEQUENCE [LARGE SCALE GENOMIC DNA]</scope>
    <source>
        <strain evidence="2 3">CBS 123374</strain>
    </source>
</reference>
<keyword evidence="3" id="KW-1185">Reference proteome</keyword>
<proteinExistence type="predicted"/>
<dbReference type="Proteomes" id="UP001492380">
    <property type="component" value="Unassembled WGS sequence"/>
</dbReference>
<feature type="compositionally biased region" description="Low complexity" evidence="1">
    <location>
        <begin position="7"/>
        <end position="16"/>
    </location>
</feature>
<feature type="region of interest" description="Disordered" evidence="1">
    <location>
        <begin position="1"/>
        <end position="29"/>
    </location>
</feature>
<name>A0ABR1YEI1_9PEZI</name>
<accession>A0ABR1YEI1</accession>
<protein>
    <submittedName>
        <fullName evidence="2">Uncharacterized protein</fullName>
    </submittedName>
</protein>
<evidence type="ECO:0000256" key="1">
    <source>
        <dbReference type="SAM" id="MobiDB-lite"/>
    </source>
</evidence>
<sequence length="205" mass="24322">MQGPMNQHQQQHQRSAPPLPTPTAPLSTLPVSRKLDLNLLWERRKQRIEQEGHMELRKNRQLLDLTELRTPEYYALKAALRRESGLEMDRMLGRMERQQPHQRSSRAPPPRPPWPRFQSWPLAKLQLVNMFNTELLQIRKERLQTKRVISLLEEQEKSRGLASGEAMAELRRREQAFRGRIDELDSRMQMALNKYNHRRSKGPKL</sequence>
<gene>
    <name evidence="2" type="ORF">HDK90DRAFT_513899</name>
</gene>
<feature type="region of interest" description="Disordered" evidence="1">
    <location>
        <begin position="95"/>
        <end position="115"/>
    </location>
</feature>
<evidence type="ECO:0000313" key="2">
    <source>
        <dbReference type="EMBL" id="KAK8227363.1"/>
    </source>
</evidence>
<evidence type="ECO:0000313" key="3">
    <source>
        <dbReference type="Proteomes" id="UP001492380"/>
    </source>
</evidence>